<evidence type="ECO:0000313" key="6">
    <source>
        <dbReference type="Proteomes" id="UP000297604"/>
    </source>
</evidence>
<keyword evidence="2" id="KW-0560">Oxidoreductase</keyword>
<proteinExistence type="inferred from homology"/>
<dbReference type="PANTHER" id="PTHR24320">
    <property type="entry name" value="RETINOL DEHYDROGENASE"/>
    <property type="match status" value="1"/>
</dbReference>
<keyword evidence="6" id="KW-1185">Reference proteome</keyword>
<dbReference type="Proteomes" id="UP000297604">
    <property type="component" value="Unassembled WGS sequence"/>
</dbReference>
<evidence type="ECO:0000256" key="1">
    <source>
        <dbReference type="ARBA" id="ARBA00006484"/>
    </source>
</evidence>
<reference evidence="5 6" key="1">
    <citation type="submission" date="2019-03" db="EMBL/GenBank/DDBJ databases">
        <title>Genomics of glacier-inhabiting Cryobacterium strains.</title>
        <authorList>
            <person name="Liu Q."/>
            <person name="Xin Y.-H."/>
        </authorList>
    </citation>
    <scope>NUCLEOTIDE SEQUENCE [LARGE SCALE GENOMIC DNA]</scope>
    <source>
        <strain evidence="5 6">MDB1-5</strain>
    </source>
</reference>
<evidence type="ECO:0000313" key="5">
    <source>
        <dbReference type="EMBL" id="TFC18274.1"/>
    </source>
</evidence>
<sequence length="344" mass="36138">MTTASPKKSPKKPGWTAADIPDLQGRTVIVTGANSGLGFVTASELAGHGASVTLAVRDLARGEDAARRILAGLPADRAADAAVQVRELDLSSLASVRSFASAWLAEHPEGLDVLVNNAGVMNVPERRTVDGFELQFGTNHLGHFALTGLLLPGLLARAAAATAPDAVTGPDTGRKARVVTLSSALHRRGRMDFDDLMGAQKYRAWAAYGQSKLANLLFTSELQRRAHAAGAPLLALAAHPGYARTNLQSVGATMRGNNNGFERRLTDLANRVLAQPAEMGALPTLYAATEPGLAGNTFVGPDGFGEQHGHPHPVGRSERAGNHADAVRLWSESERLTGVTFDLG</sequence>
<dbReference type="PRINTS" id="PR00081">
    <property type="entry name" value="GDHRDH"/>
</dbReference>
<dbReference type="NCBIfam" id="NF004846">
    <property type="entry name" value="PRK06197.1"/>
    <property type="match status" value="1"/>
</dbReference>
<dbReference type="EMBL" id="SOFS01000034">
    <property type="protein sequence ID" value="TFC18274.1"/>
    <property type="molecule type" value="Genomic_DNA"/>
</dbReference>
<dbReference type="RefSeq" id="WP_134561943.1">
    <property type="nucleotide sequence ID" value="NZ_SOFS01000034.1"/>
</dbReference>
<dbReference type="PANTHER" id="PTHR24320:SF148">
    <property type="entry name" value="NAD(P)-BINDING ROSSMANN-FOLD SUPERFAMILY PROTEIN"/>
    <property type="match status" value="1"/>
</dbReference>
<comment type="similarity">
    <text evidence="1 3">Belongs to the short-chain dehydrogenases/reductases (SDR) family.</text>
</comment>
<evidence type="ECO:0000256" key="4">
    <source>
        <dbReference type="SAM" id="MobiDB-lite"/>
    </source>
</evidence>
<dbReference type="Gene3D" id="3.40.50.720">
    <property type="entry name" value="NAD(P)-binding Rossmann-like Domain"/>
    <property type="match status" value="1"/>
</dbReference>
<protein>
    <submittedName>
        <fullName evidence="5">SDR family NAD(P)-dependent oxidoreductase</fullName>
    </submittedName>
</protein>
<organism evidence="5 6">
    <name type="scientific">Cryobacterium glucosi</name>
    <dbReference type="NCBI Taxonomy" id="1259175"/>
    <lineage>
        <taxon>Bacteria</taxon>
        <taxon>Bacillati</taxon>
        <taxon>Actinomycetota</taxon>
        <taxon>Actinomycetes</taxon>
        <taxon>Micrococcales</taxon>
        <taxon>Microbacteriaceae</taxon>
        <taxon>Cryobacterium</taxon>
    </lineage>
</organism>
<name>A0ABY2IJJ7_9MICO</name>
<dbReference type="SUPFAM" id="SSF51735">
    <property type="entry name" value="NAD(P)-binding Rossmann-fold domains"/>
    <property type="match status" value="1"/>
</dbReference>
<gene>
    <name evidence="5" type="ORF">E3O46_14370</name>
</gene>
<comment type="caution">
    <text evidence="5">The sequence shown here is derived from an EMBL/GenBank/DDBJ whole genome shotgun (WGS) entry which is preliminary data.</text>
</comment>
<accession>A0ABY2IJJ7</accession>
<dbReference type="Pfam" id="PF00106">
    <property type="entry name" value="adh_short"/>
    <property type="match status" value="1"/>
</dbReference>
<evidence type="ECO:0000256" key="3">
    <source>
        <dbReference type="RuleBase" id="RU000363"/>
    </source>
</evidence>
<dbReference type="InterPro" id="IPR002347">
    <property type="entry name" value="SDR_fam"/>
</dbReference>
<feature type="region of interest" description="Disordered" evidence="4">
    <location>
        <begin position="297"/>
        <end position="323"/>
    </location>
</feature>
<feature type="compositionally biased region" description="Basic and acidic residues" evidence="4">
    <location>
        <begin position="305"/>
        <end position="323"/>
    </location>
</feature>
<dbReference type="InterPro" id="IPR036291">
    <property type="entry name" value="NAD(P)-bd_dom_sf"/>
</dbReference>
<evidence type="ECO:0000256" key="2">
    <source>
        <dbReference type="ARBA" id="ARBA00023002"/>
    </source>
</evidence>
<dbReference type="PRINTS" id="PR00080">
    <property type="entry name" value="SDRFAMILY"/>
</dbReference>